<organism evidence="1 2">
    <name type="scientific">Solibacillus merdavium</name>
    <dbReference type="NCBI Taxonomy" id="2762218"/>
    <lineage>
        <taxon>Bacteria</taxon>
        <taxon>Bacillati</taxon>
        <taxon>Bacillota</taxon>
        <taxon>Bacilli</taxon>
        <taxon>Bacillales</taxon>
        <taxon>Caryophanaceae</taxon>
        <taxon>Solibacillus</taxon>
    </lineage>
</organism>
<evidence type="ECO:0000313" key="1">
    <source>
        <dbReference type="EMBL" id="MBD8034468.1"/>
    </source>
</evidence>
<dbReference type="Proteomes" id="UP000600565">
    <property type="component" value="Unassembled WGS sequence"/>
</dbReference>
<protein>
    <submittedName>
        <fullName evidence="1">Uncharacterized protein</fullName>
    </submittedName>
</protein>
<evidence type="ECO:0000313" key="2">
    <source>
        <dbReference type="Proteomes" id="UP000600565"/>
    </source>
</evidence>
<keyword evidence="2" id="KW-1185">Reference proteome</keyword>
<dbReference type="RefSeq" id="WP_191705031.1">
    <property type="nucleotide sequence ID" value="NZ_JACSPW010000017.1"/>
</dbReference>
<comment type="caution">
    <text evidence="1">The sequence shown here is derived from an EMBL/GenBank/DDBJ whole genome shotgun (WGS) entry which is preliminary data.</text>
</comment>
<gene>
    <name evidence="1" type="ORF">H9632_15465</name>
</gene>
<name>A0ABR8XR96_9BACL</name>
<sequence length="45" mass="5562">MLEMRIDDELLEKLGSYFVYHEVYNRYGITFETFVDRWTRGILEL</sequence>
<reference evidence="1 2" key="1">
    <citation type="submission" date="2020-08" db="EMBL/GenBank/DDBJ databases">
        <title>A Genomic Blueprint of the Chicken Gut Microbiome.</title>
        <authorList>
            <person name="Gilroy R."/>
            <person name="Ravi A."/>
            <person name="Getino M."/>
            <person name="Pursley I."/>
            <person name="Horton D.L."/>
            <person name="Alikhan N.-F."/>
            <person name="Baker D."/>
            <person name="Gharbi K."/>
            <person name="Hall N."/>
            <person name="Watson M."/>
            <person name="Adriaenssens E.M."/>
            <person name="Foster-Nyarko E."/>
            <person name="Jarju S."/>
            <person name="Secka A."/>
            <person name="Antonio M."/>
            <person name="Oren A."/>
            <person name="Chaudhuri R."/>
            <person name="La Ragione R.M."/>
            <person name="Hildebrand F."/>
            <person name="Pallen M.J."/>
        </authorList>
    </citation>
    <scope>NUCLEOTIDE SEQUENCE [LARGE SCALE GENOMIC DNA]</scope>
    <source>
        <strain evidence="1 2">Sa1YVA6</strain>
    </source>
</reference>
<proteinExistence type="predicted"/>
<dbReference type="EMBL" id="JACSPW010000017">
    <property type="protein sequence ID" value="MBD8034468.1"/>
    <property type="molecule type" value="Genomic_DNA"/>
</dbReference>
<accession>A0ABR8XR96</accession>